<name>A0A413NDX2_9BACT</name>
<dbReference type="EMBL" id="QRKC01000001">
    <property type="protein sequence ID" value="RHH79722.1"/>
    <property type="molecule type" value="Genomic_DNA"/>
</dbReference>
<protein>
    <submittedName>
        <fullName evidence="3">Outer membrane beta-barrel protein</fullName>
    </submittedName>
    <submittedName>
        <fullName evidence="5">PorT family protein</fullName>
    </submittedName>
</protein>
<dbReference type="Proteomes" id="UP000283732">
    <property type="component" value="Unassembled WGS sequence"/>
</dbReference>
<dbReference type="SUPFAM" id="SSF56925">
    <property type="entry name" value="OMPA-like"/>
    <property type="match status" value="1"/>
</dbReference>
<evidence type="ECO:0000313" key="8">
    <source>
        <dbReference type="Proteomes" id="UP000283732"/>
    </source>
</evidence>
<dbReference type="Proteomes" id="UP000285173">
    <property type="component" value="Unassembled WGS sequence"/>
</dbReference>
<evidence type="ECO:0000313" key="7">
    <source>
        <dbReference type="Proteomes" id="UP000261088"/>
    </source>
</evidence>
<gene>
    <name evidence="6" type="ORF">DW191_00830</name>
    <name evidence="5" type="ORF">DW986_11890</name>
    <name evidence="4" type="ORF">DXB61_10500</name>
    <name evidence="3" type="ORF">GMD66_12540</name>
</gene>
<dbReference type="Proteomes" id="UP000261088">
    <property type="component" value="Unassembled WGS sequence"/>
</dbReference>
<reference evidence="7 8" key="1">
    <citation type="submission" date="2018-08" db="EMBL/GenBank/DDBJ databases">
        <title>A genome reference for cultivated species of the human gut microbiota.</title>
        <authorList>
            <person name="Zou Y."/>
            <person name="Xue W."/>
            <person name="Luo G."/>
        </authorList>
    </citation>
    <scope>NUCLEOTIDE SEQUENCE [LARGE SCALE GENOMIC DNA]</scope>
    <source>
        <strain evidence="6 8">AM16-50</strain>
        <strain evidence="5 9">AM50-15</strain>
        <strain evidence="4 7">OM05-11AA</strain>
    </source>
</reference>
<organism evidence="5 9">
    <name type="scientific">Parabacteroides merdae</name>
    <dbReference type="NCBI Taxonomy" id="46503"/>
    <lineage>
        <taxon>Bacteria</taxon>
        <taxon>Pseudomonadati</taxon>
        <taxon>Bacteroidota</taxon>
        <taxon>Bacteroidia</taxon>
        <taxon>Bacteroidales</taxon>
        <taxon>Tannerellaceae</taxon>
        <taxon>Parabacteroides</taxon>
    </lineage>
</organism>
<dbReference type="EMBL" id="QSEF01000016">
    <property type="protein sequence ID" value="RGZ46710.1"/>
    <property type="molecule type" value="Genomic_DNA"/>
</dbReference>
<sequence length="235" mass="26948">MKRFVLFVMLMMSVAVASAQKWSLTPEIGMMAVKRGGPSYNYEPGQSWNARWKIGVGVEYVVKPDRFSLKSGLYYTQRGYSDHIVSYGNIYPMPEEQSEVVFSEINSKLNRHFWQVPLMANFSFRLTDHVRLNLAAGPYVAWSMGDKNSFGYMAYEKTGKEYGYGWKGSGFSDDRWTHDNPFDWGLSFQAGLEIGSWMINVGYDASLGKEYEYDSVDLKYHTFSLSVGYKFKLGK</sequence>
<dbReference type="Pfam" id="PF13568">
    <property type="entry name" value="OMP_b-brl_2"/>
    <property type="match status" value="1"/>
</dbReference>
<evidence type="ECO:0000313" key="10">
    <source>
        <dbReference type="Proteomes" id="UP000437446"/>
    </source>
</evidence>
<dbReference type="RefSeq" id="WP_005646828.1">
    <property type="nucleotide sequence ID" value="NZ_DAWDXW010000002.1"/>
</dbReference>
<feature type="signal peptide" evidence="1">
    <location>
        <begin position="1"/>
        <end position="17"/>
    </location>
</feature>
<evidence type="ECO:0000313" key="9">
    <source>
        <dbReference type="Proteomes" id="UP000285173"/>
    </source>
</evidence>
<dbReference type="Proteomes" id="UP000437446">
    <property type="component" value="Unassembled WGS sequence"/>
</dbReference>
<accession>A0A413NDX2</accession>
<reference evidence="3 10" key="2">
    <citation type="journal article" date="2019" name="Nat. Med.">
        <title>A library of human gut bacterial isolates paired with longitudinal multiomics data enables mechanistic microbiome research.</title>
        <authorList>
            <person name="Poyet M."/>
            <person name="Groussin M."/>
            <person name="Gibbons S.M."/>
            <person name="Avila-Pacheco J."/>
            <person name="Jiang X."/>
            <person name="Kearney S.M."/>
            <person name="Perrotta A.R."/>
            <person name="Berdy B."/>
            <person name="Zhao S."/>
            <person name="Lieberman T.D."/>
            <person name="Swanson P.K."/>
            <person name="Smith M."/>
            <person name="Roesemann S."/>
            <person name="Alexander J.E."/>
            <person name="Rich S.A."/>
            <person name="Livny J."/>
            <person name="Vlamakis H."/>
            <person name="Clish C."/>
            <person name="Bullock K."/>
            <person name="Deik A."/>
            <person name="Scott J."/>
            <person name="Pierce K.A."/>
            <person name="Xavier R.J."/>
            <person name="Alm E.J."/>
        </authorList>
    </citation>
    <scope>NUCLEOTIDE SEQUENCE [LARGE SCALE GENOMIC DNA]</scope>
    <source>
        <strain evidence="3 10">BIOML-A25</strain>
    </source>
</reference>
<evidence type="ECO:0000259" key="2">
    <source>
        <dbReference type="Pfam" id="PF13568"/>
    </source>
</evidence>
<keyword evidence="1" id="KW-0732">Signal</keyword>
<evidence type="ECO:0000313" key="6">
    <source>
        <dbReference type="EMBL" id="RHH79722.1"/>
    </source>
</evidence>
<feature type="domain" description="Outer membrane protein beta-barrel" evidence="2">
    <location>
        <begin position="19"/>
        <end position="210"/>
    </location>
</feature>
<evidence type="ECO:0000256" key="1">
    <source>
        <dbReference type="SAM" id="SignalP"/>
    </source>
</evidence>
<evidence type="ECO:0000313" key="4">
    <source>
        <dbReference type="EMBL" id="RGN51739.1"/>
    </source>
</evidence>
<dbReference type="EMBL" id="QSUP01000010">
    <property type="protein sequence ID" value="RGN51739.1"/>
    <property type="molecule type" value="Genomic_DNA"/>
</dbReference>
<proteinExistence type="predicted"/>
<dbReference type="EMBL" id="WNCR01000005">
    <property type="protein sequence ID" value="MTU30021.1"/>
    <property type="molecule type" value="Genomic_DNA"/>
</dbReference>
<evidence type="ECO:0000313" key="3">
    <source>
        <dbReference type="EMBL" id="MTU30021.1"/>
    </source>
</evidence>
<feature type="chain" id="PRO_5043189543" evidence="1">
    <location>
        <begin position="18"/>
        <end position="235"/>
    </location>
</feature>
<evidence type="ECO:0000313" key="5">
    <source>
        <dbReference type="EMBL" id="RGZ46710.1"/>
    </source>
</evidence>
<comment type="caution">
    <text evidence="5">The sequence shown here is derived from an EMBL/GenBank/DDBJ whole genome shotgun (WGS) entry which is preliminary data.</text>
</comment>
<dbReference type="InterPro" id="IPR025665">
    <property type="entry name" value="Beta-barrel_OMP_2"/>
</dbReference>
<dbReference type="InterPro" id="IPR011250">
    <property type="entry name" value="OMP/PagP_B-barrel"/>
</dbReference>
<dbReference type="AlphaFoldDB" id="A0A413NDX2"/>